<proteinExistence type="predicted"/>
<dbReference type="EMBL" id="BK032580">
    <property type="protein sequence ID" value="DAF49357.1"/>
    <property type="molecule type" value="Genomic_DNA"/>
</dbReference>
<sequence length="134" mass="15178">MRPYFIGESMNQKIINMIKQSYNSVRIARIHPNGVIAVRLLVIGIITPIILVIAQYLMAFISGVVDDNQSKMIDTGIKIIDHIYVPSVLAAVTGFLMLWLDKDSNGIPDKLEQQTDMCKPPMMSERMKDDDKRI</sequence>
<reference evidence="2" key="1">
    <citation type="journal article" date="2021" name="Proc. Natl. Acad. Sci. U.S.A.">
        <title>A Catalog of Tens of Thousands of Viruses from Human Metagenomes Reveals Hidden Associations with Chronic Diseases.</title>
        <authorList>
            <person name="Tisza M.J."/>
            <person name="Buck C.B."/>
        </authorList>
    </citation>
    <scope>NUCLEOTIDE SEQUENCE</scope>
    <source>
        <strain evidence="2">Ct3q24</strain>
    </source>
</reference>
<feature type="transmembrane region" description="Helical" evidence="1">
    <location>
        <begin position="36"/>
        <end position="63"/>
    </location>
</feature>
<name>A0A8S5SEE8_9CAUD</name>
<protein>
    <submittedName>
        <fullName evidence="2">Uncharacterized protein</fullName>
    </submittedName>
</protein>
<feature type="transmembrane region" description="Helical" evidence="1">
    <location>
        <begin position="83"/>
        <end position="100"/>
    </location>
</feature>
<evidence type="ECO:0000256" key="1">
    <source>
        <dbReference type="SAM" id="Phobius"/>
    </source>
</evidence>
<keyword evidence="1" id="KW-0812">Transmembrane</keyword>
<accession>A0A8S5SEE8</accession>
<keyword evidence="1" id="KW-1133">Transmembrane helix</keyword>
<organism evidence="2">
    <name type="scientific">Siphoviridae sp. ct3q24</name>
    <dbReference type="NCBI Taxonomy" id="2827772"/>
    <lineage>
        <taxon>Viruses</taxon>
        <taxon>Duplodnaviria</taxon>
        <taxon>Heunggongvirae</taxon>
        <taxon>Uroviricota</taxon>
        <taxon>Caudoviricetes</taxon>
    </lineage>
</organism>
<evidence type="ECO:0000313" key="2">
    <source>
        <dbReference type="EMBL" id="DAF49357.1"/>
    </source>
</evidence>
<keyword evidence="1" id="KW-0472">Membrane</keyword>